<organism evidence="1 2">
    <name type="scientific">Eggerthella lenta</name>
    <name type="common">Eubacterium lentum</name>
    <dbReference type="NCBI Taxonomy" id="84112"/>
    <lineage>
        <taxon>Bacteria</taxon>
        <taxon>Bacillati</taxon>
        <taxon>Actinomycetota</taxon>
        <taxon>Coriobacteriia</taxon>
        <taxon>Eggerthellales</taxon>
        <taxon>Eggerthellaceae</taxon>
        <taxon>Eggerthella</taxon>
    </lineage>
</organism>
<sequence length="222" mass="24568">MAKKQKTDLGKRAIYNYHVRNDRNNVRVSPAVVDCWYPTSPKQEEILILSKMRSLTKARDGVPAHISKANIPSLFMTGGYTKTADGMYIYEQDVVIRRTRSRFHDFAARGLLEGAIGAPAITFSGLRQLEDLVTFDDSADDVIREFVAVVRESTSAMQAHDQKLIELLEGLESQISVPEKKKGDVVSMAANVATIIGTVPAVASMTPGVMNVIHQLFEFIGR</sequence>
<dbReference type="EMBL" id="VEVP01000028">
    <property type="protein sequence ID" value="TNU89467.1"/>
    <property type="molecule type" value="Genomic_DNA"/>
</dbReference>
<evidence type="ECO:0000313" key="1">
    <source>
        <dbReference type="EMBL" id="TNU89467.1"/>
    </source>
</evidence>
<name>A0A5C5BTC7_EGGLN</name>
<comment type="caution">
    <text evidence="1">The sequence shown here is derived from an EMBL/GenBank/DDBJ whole genome shotgun (WGS) entry which is preliminary data.</text>
</comment>
<proteinExistence type="predicted"/>
<protein>
    <submittedName>
        <fullName evidence="1">Uncharacterized protein</fullName>
    </submittedName>
</protein>
<gene>
    <name evidence="1" type="ORF">FIC87_11275</name>
</gene>
<evidence type="ECO:0000313" key="2">
    <source>
        <dbReference type="Proteomes" id="UP000312594"/>
    </source>
</evidence>
<accession>A0A5C5BTC7</accession>
<dbReference type="AlphaFoldDB" id="A0A5C5BTC7"/>
<reference evidence="1 2" key="1">
    <citation type="journal article" date="2005" name="Appl. Environ. Microbiol.">
        <title>Intestinal bacterial communities that produce active estrogen-like compounds enterodiol and enterolactone in humans.</title>
        <authorList>
            <person name="Clavel T."/>
            <person name="Henderson G."/>
            <person name="Alpert C.A."/>
            <person name="Philippe C."/>
            <person name="Rigottier-Gois L."/>
            <person name="Dore J."/>
            <person name="Blaut M."/>
        </authorList>
    </citation>
    <scope>NUCLEOTIDE SEQUENCE [LARGE SCALE GENOMIC DNA]</scope>
    <source>
        <strain evidence="1 2">SECO-MT75m2</strain>
    </source>
</reference>
<dbReference type="Proteomes" id="UP000312594">
    <property type="component" value="Unassembled WGS sequence"/>
</dbReference>
<dbReference type="RefSeq" id="WP_139912855.1">
    <property type="nucleotide sequence ID" value="NZ_VEVP01000028.1"/>
</dbReference>